<sequence length="201" mass="21607">MFSTISAKRLFKLQISNGNIAFFSFAARTHSAGATAAVYRATGDSLCFEHRAWQSESHQFALLYGALLAGDVDTGGALLRGAGDARRVAALRRDRTACHPAVNFLNALGCGVAVLGVIWYSQIRYEASKQSSSSSSTSSSSNTNINNNNNNNINSINHIHTTNLTTNLTTITILNNDNINSDNDIVISENSTIVKVFAFSN</sequence>
<organism evidence="2 3">
    <name type="scientific">Heterostelium pallidum (strain ATCC 26659 / Pp 5 / PN500)</name>
    <name type="common">Cellular slime mold</name>
    <name type="synonym">Polysphondylium pallidum</name>
    <dbReference type="NCBI Taxonomy" id="670386"/>
    <lineage>
        <taxon>Eukaryota</taxon>
        <taxon>Amoebozoa</taxon>
        <taxon>Evosea</taxon>
        <taxon>Eumycetozoa</taxon>
        <taxon>Dictyostelia</taxon>
        <taxon>Acytosteliales</taxon>
        <taxon>Acytosteliaceae</taxon>
        <taxon>Heterostelium</taxon>
    </lineage>
</organism>
<evidence type="ECO:0000256" key="1">
    <source>
        <dbReference type="SAM" id="Phobius"/>
    </source>
</evidence>
<keyword evidence="3" id="KW-1185">Reference proteome</keyword>
<keyword evidence="1" id="KW-0812">Transmembrane</keyword>
<dbReference type="AlphaFoldDB" id="D3BA82"/>
<keyword evidence="1" id="KW-1133">Transmembrane helix</keyword>
<dbReference type="InParanoid" id="D3BA82"/>
<comment type="caution">
    <text evidence="2">The sequence shown here is derived from an EMBL/GenBank/DDBJ whole genome shotgun (WGS) entry which is preliminary data.</text>
</comment>
<dbReference type="RefSeq" id="XP_020433587.1">
    <property type="nucleotide sequence ID" value="XM_020576338.1"/>
</dbReference>
<feature type="transmembrane region" description="Helical" evidence="1">
    <location>
        <begin position="100"/>
        <end position="120"/>
    </location>
</feature>
<gene>
    <name evidence="2" type="ORF">PPL_05457</name>
</gene>
<dbReference type="GeneID" id="31360942"/>
<dbReference type="Proteomes" id="UP000001396">
    <property type="component" value="Unassembled WGS sequence"/>
</dbReference>
<evidence type="ECO:0000313" key="3">
    <source>
        <dbReference type="Proteomes" id="UP000001396"/>
    </source>
</evidence>
<proteinExistence type="predicted"/>
<keyword evidence="1" id="KW-0472">Membrane</keyword>
<evidence type="ECO:0000313" key="2">
    <source>
        <dbReference type="EMBL" id="EFA81469.1"/>
    </source>
</evidence>
<accession>D3BA82</accession>
<reference evidence="2 3" key="1">
    <citation type="journal article" date="2011" name="Genome Res.">
        <title>Phylogeny-wide analysis of social amoeba genomes highlights ancient origins for complex intercellular communication.</title>
        <authorList>
            <person name="Heidel A.J."/>
            <person name="Lawal H.M."/>
            <person name="Felder M."/>
            <person name="Schilde C."/>
            <person name="Helps N.R."/>
            <person name="Tunggal B."/>
            <person name="Rivero F."/>
            <person name="John U."/>
            <person name="Schleicher M."/>
            <person name="Eichinger L."/>
            <person name="Platzer M."/>
            <person name="Noegel A.A."/>
            <person name="Schaap P."/>
            <person name="Gloeckner G."/>
        </authorList>
    </citation>
    <scope>NUCLEOTIDE SEQUENCE [LARGE SCALE GENOMIC DNA]</scope>
    <source>
        <strain evidence="3">ATCC 26659 / Pp 5 / PN500</strain>
    </source>
</reference>
<protein>
    <submittedName>
        <fullName evidence="2">Uncharacterized protein</fullName>
    </submittedName>
</protein>
<name>D3BA82_HETP5</name>
<dbReference type="EMBL" id="ADBJ01000025">
    <property type="protein sequence ID" value="EFA81469.1"/>
    <property type="molecule type" value="Genomic_DNA"/>
</dbReference>